<evidence type="ECO:0000313" key="1">
    <source>
        <dbReference type="EMBL" id="NYJ24921.1"/>
    </source>
</evidence>
<reference evidence="1 2" key="1">
    <citation type="submission" date="2020-07" db="EMBL/GenBank/DDBJ databases">
        <title>Sequencing the genomes of 1000 actinobacteria strains.</title>
        <authorList>
            <person name="Klenk H.-P."/>
        </authorList>
    </citation>
    <scope>NUCLEOTIDE SEQUENCE [LARGE SCALE GENOMIC DNA]</scope>
    <source>
        <strain evidence="1 2">DSM 15165</strain>
    </source>
</reference>
<dbReference type="RefSeq" id="WP_179607381.1">
    <property type="nucleotide sequence ID" value="NZ_BAABEH010000001.1"/>
</dbReference>
<evidence type="ECO:0000313" key="2">
    <source>
        <dbReference type="Proteomes" id="UP000578352"/>
    </source>
</evidence>
<dbReference type="EMBL" id="JACCFL010000001">
    <property type="protein sequence ID" value="NYJ24921.1"/>
    <property type="molecule type" value="Genomic_DNA"/>
</dbReference>
<name>A0A853D055_9MICO</name>
<proteinExistence type="predicted"/>
<protein>
    <submittedName>
        <fullName evidence="1">Uncharacterized protein</fullName>
    </submittedName>
</protein>
<organism evidence="1 2">
    <name type="scientific">Leifsonia shinshuensis</name>
    <dbReference type="NCBI Taxonomy" id="150026"/>
    <lineage>
        <taxon>Bacteria</taxon>
        <taxon>Bacillati</taxon>
        <taxon>Actinomycetota</taxon>
        <taxon>Actinomycetes</taxon>
        <taxon>Micrococcales</taxon>
        <taxon>Microbacteriaceae</taxon>
        <taxon>Leifsonia</taxon>
    </lineage>
</organism>
<gene>
    <name evidence="1" type="ORF">HNR13_003208</name>
</gene>
<dbReference type="AlphaFoldDB" id="A0A853D055"/>
<comment type="caution">
    <text evidence="1">The sequence shown here is derived from an EMBL/GenBank/DDBJ whole genome shotgun (WGS) entry which is preliminary data.</text>
</comment>
<sequence>MSLVTLVAGAVCLGIYNERDFQPPAATTTTNKGAKIAGIPASQITVTSSSHKRLNADLVTEAHITSTREQAYALELRKQMDQPLLDCEPESADCPAELLLCFDFNAPVKSVTISLDFGLQVSPAHVYFYGPSGAAVELDDSHGKPASDQLTRLPKPEGSDFRIMVHVKQLLSMSWPSDTGFTRPLIRVGVTPSAPNTASSGPYFALRLPLVRTLQSNTSMVVEHPEAGEPRLLHPVTGFRQKREIIDETGQAQLSSGVAPDLASTVPPSRFGDDFSPAILYTDQVSIWSRERH</sequence>
<accession>A0A853D055</accession>
<dbReference type="Proteomes" id="UP000578352">
    <property type="component" value="Unassembled WGS sequence"/>
</dbReference>